<gene>
    <name evidence="2" type="ORF">I316_03528</name>
</gene>
<reference evidence="2 3" key="1">
    <citation type="submission" date="2013-07" db="EMBL/GenBank/DDBJ databases">
        <title>The Genome Sequence of Cryptococcus heveanensis BCC8398.</title>
        <authorList>
            <consortium name="The Broad Institute Genome Sequencing Platform"/>
            <person name="Cuomo C."/>
            <person name="Litvintseva A."/>
            <person name="Chen Y."/>
            <person name="Heitman J."/>
            <person name="Sun S."/>
            <person name="Springer D."/>
            <person name="Dromer F."/>
            <person name="Young S.K."/>
            <person name="Zeng Q."/>
            <person name="Gargeya S."/>
            <person name="Fitzgerald M."/>
            <person name="Abouelleil A."/>
            <person name="Alvarado L."/>
            <person name="Berlin A.M."/>
            <person name="Chapman S.B."/>
            <person name="Dewar J."/>
            <person name="Goldberg J."/>
            <person name="Griggs A."/>
            <person name="Gujja S."/>
            <person name="Hansen M."/>
            <person name="Howarth C."/>
            <person name="Imamovic A."/>
            <person name="Larimer J."/>
            <person name="McCowan C."/>
            <person name="Murphy C."/>
            <person name="Pearson M."/>
            <person name="Priest M."/>
            <person name="Roberts A."/>
            <person name="Saif S."/>
            <person name="Shea T."/>
            <person name="Sykes S."/>
            <person name="Wortman J."/>
            <person name="Nusbaum C."/>
            <person name="Birren B."/>
        </authorList>
    </citation>
    <scope>NUCLEOTIDE SEQUENCE [LARGE SCALE GENOMIC DNA]</scope>
    <source>
        <strain evidence="2 3">BCC8398</strain>
    </source>
</reference>
<organism evidence="2 3">
    <name type="scientific">Kwoniella heveanensis BCC8398</name>
    <dbReference type="NCBI Taxonomy" id="1296120"/>
    <lineage>
        <taxon>Eukaryota</taxon>
        <taxon>Fungi</taxon>
        <taxon>Dikarya</taxon>
        <taxon>Basidiomycota</taxon>
        <taxon>Agaricomycotina</taxon>
        <taxon>Tremellomycetes</taxon>
        <taxon>Tremellales</taxon>
        <taxon>Cryptococcaceae</taxon>
        <taxon>Kwoniella</taxon>
    </lineage>
</organism>
<feature type="region of interest" description="Disordered" evidence="1">
    <location>
        <begin position="1"/>
        <end position="70"/>
    </location>
</feature>
<reference evidence="3" key="2">
    <citation type="submission" date="2013-12" db="EMBL/GenBank/DDBJ databases">
        <title>Evolution of pathogenesis and genome organization in the Tremellales.</title>
        <authorList>
            <person name="Cuomo C."/>
            <person name="Litvintseva A."/>
            <person name="Heitman J."/>
            <person name="Chen Y."/>
            <person name="Sun S."/>
            <person name="Springer D."/>
            <person name="Dromer F."/>
            <person name="Young S."/>
            <person name="Zeng Q."/>
            <person name="Chapman S."/>
            <person name="Gujja S."/>
            <person name="Saif S."/>
            <person name="Birren B."/>
        </authorList>
    </citation>
    <scope>NUCLEOTIDE SEQUENCE [LARGE SCALE GENOMIC DNA]</scope>
    <source>
        <strain evidence="3">BCC8398</strain>
    </source>
</reference>
<dbReference type="EMBL" id="KV700123">
    <property type="protein sequence ID" value="OCF34981.1"/>
    <property type="molecule type" value="Genomic_DNA"/>
</dbReference>
<evidence type="ECO:0000256" key="1">
    <source>
        <dbReference type="SAM" id="MobiDB-lite"/>
    </source>
</evidence>
<proteinExistence type="predicted"/>
<evidence type="ECO:0000313" key="3">
    <source>
        <dbReference type="Proteomes" id="UP000092666"/>
    </source>
</evidence>
<protein>
    <submittedName>
        <fullName evidence="2">Uncharacterized protein</fullName>
    </submittedName>
</protein>
<dbReference type="Proteomes" id="UP000092666">
    <property type="component" value="Unassembled WGS sequence"/>
</dbReference>
<keyword evidence="3" id="KW-1185">Reference proteome</keyword>
<dbReference type="AlphaFoldDB" id="A0A1B9GVB6"/>
<name>A0A1B9GVB6_9TREE</name>
<feature type="compositionally biased region" description="Low complexity" evidence="1">
    <location>
        <begin position="28"/>
        <end position="39"/>
    </location>
</feature>
<accession>A0A1B9GVB6</accession>
<evidence type="ECO:0000313" key="2">
    <source>
        <dbReference type="EMBL" id="OCF34981.1"/>
    </source>
</evidence>
<sequence length="150" mass="16287">MSLSSDPGQSDIVSSSFQPPPYTTLDHSSSSPPSSAASSTNQYIPLLPLGDSTISSPSHHPHQTLDKQSQRVLDRALRDFQRQQTPSEWGRYRHGHLISPGSSYLADEAPPGIVIRGLIWLVELMAPPEDLMSSVAWREGAGMLAGANHF</sequence>
<feature type="compositionally biased region" description="Polar residues" evidence="1">
    <location>
        <begin position="1"/>
        <end position="17"/>
    </location>
</feature>